<dbReference type="AlphaFoldDB" id="A0A383B3J8"/>
<proteinExistence type="predicted"/>
<organism evidence="1">
    <name type="scientific">marine metagenome</name>
    <dbReference type="NCBI Taxonomy" id="408172"/>
    <lineage>
        <taxon>unclassified sequences</taxon>
        <taxon>metagenomes</taxon>
        <taxon>ecological metagenomes</taxon>
    </lineage>
</organism>
<reference evidence="1" key="1">
    <citation type="submission" date="2018-05" db="EMBL/GenBank/DDBJ databases">
        <authorList>
            <person name="Lanie J.A."/>
            <person name="Ng W.-L."/>
            <person name="Kazmierczak K.M."/>
            <person name="Andrzejewski T.M."/>
            <person name="Davidsen T.M."/>
            <person name="Wayne K.J."/>
            <person name="Tettelin H."/>
            <person name="Glass J.I."/>
            <person name="Rusch D."/>
            <person name="Podicherti R."/>
            <person name="Tsui H.-C.T."/>
            <person name="Winkler M.E."/>
        </authorList>
    </citation>
    <scope>NUCLEOTIDE SEQUENCE</scope>
</reference>
<accession>A0A383B3J8</accession>
<evidence type="ECO:0000313" key="1">
    <source>
        <dbReference type="EMBL" id="SVE14677.1"/>
    </source>
</evidence>
<gene>
    <name evidence="1" type="ORF">METZ01_LOCUS467531</name>
</gene>
<dbReference type="EMBL" id="UINC01197278">
    <property type="protein sequence ID" value="SVE14677.1"/>
    <property type="molecule type" value="Genomic_DNA"/>
</dbReference>
<sequence>MRSILNNQGDVEYLALRYPVKHFEELFLTVVLVG</sequence>
<protein>
    <submittedName>
        <fullName evidence="1">Uncharacterized protein</fullName>
    </submittedName>
</protein>
<name>A0A383B3J8_9ZZZZ</name>